<dbReference type="GO" id="GO:0004674">
    <property type="term" value="F:protein serine/threonine kinase activity"/>
    <property type="evidence" value="ECO:0007669"/>
    <property type="project" value="UniProtKB-UniRule"/>
</dbReference>
<dbReference type="EMBL" id="CP008947">
    <property type="protein sequence ID" value="AII03267.1"/>
    <property type="molecule type" value="Genomic_DNA"/>
</dbReference>
<dbReference type="PROSITE" id="PS00107">
    <property type="entry name" value="PROTEIN_KINASE_ATP"/>
    <property type="match status" value="1"/>
</dbReference>
<dbReference type="SUPFAM" id="SSF52540">
    <property type="entry name" value="P-loop containing nucleoside triphosphate hydrolases"/>
    <property type="match status" value="1"/>
</dbReference>
<dbReference type="Pfam" id="PF00069">
    <property type="entry name" value="Pkinase"/>
    <property type="match status" value="1"/>
</dbReference>
<evidence type="ECO:0000256" key="8">
    <source>
        <dbReference type="SAM" id="MobiDB-lite"/>
    </source>
</evidence>
<evidence type="ECO:0000256" key="6">
    <source>
        <dbReference type="PIRNR" id="PIRNR000574"/>
    </source>
</evidence>
<dbReference type="GO" id="GO:0005524">
    <property type="term" value="F:ATP binding"/>
    <property type="evidence" value="ECO:0007669"/>
    <property type="project" value="UniProtKB-UniRule"/>
</dbReference>
<evidence type="ECO:0000259" key="9">
    <source>
        <dbReference type="PROSITE" id="PS50011"/>
    </source>
</evidence>
<dbReference type="InterPro" id="IPR041617">
    <property type="entry name" value="TPR_MalT"/>
</dbReference>
<evidence type="ECO:0000256" key="5">
    <source>
        <dbReference type="ARBA" id="ARBA00022840"/>
    </source>
</evidence>
<dbReference type="InterPro" id="IPR017441">
    <property type="entry name" value="Protein_kinase_ATP_BS"/>
</dbReference>
<keyword evidence="5 6" id="KW-0067">ATP-binding</keyword>
<proteinExistence type="inferred from homology"/>
<dbReference type="SMART" id="SM00220">
    <property type="entry name" value="S_TKc"/>
    <property type="match status" value="1"/>
</dbReference>
<dbReference type="InterPro" id="IPR011009">
    <property type="entry name" value="Kinase-like_dom_sf"/>
</dbReference>
<comment type="catalytic activity">
    <reaction evidence="6">
        <text>L-threonyl-[protein] + ATP = O-phospho-L-threonyl-[protein] + ADP + H(+)</text>
        <dbReference type="Rhea" id="RHEA:46608"/>
        <dbReference type="Rhea" id="RHEA-COMP:11060"/>
        <dbReference type="Rhea" id="RHEA-COMP:11605"/>
        <dbReference type="ChEBI" id="CHEBI:15378"/>
        <dbReference type="ChEBI" id="CHEBI:30013"/>
        <dbReference type="ChEBI" id="CHEBI:30616"/>
        <dbReference type="ChEBI" id="CHEBI:61977"/>
        <dbReference type="ChEBI" id="CHEBI:456216"/>
        <dbReference type="EC" id="2.7.11.1"/>
    </reaction>
</comment>
<dbReference type="Pfam" id="PF13191">
    <property type="entry name" value="AAA_16"/>
    <property type="match status" value="1"/>
</dbReference>
<dbReference type="eggNOG" id="COG2909">
    <property type="taxonomic scope" value="Bacteria"/>
</dbReference>
<dbReference type="Gene3D" id="3.40.50.300">
    <property type="entry name" value="P-loop containing nucleotide triphosphate hydrolases"/>
    <property type="match status" value="1"/>
</dbReference>
<comment type="catalytic activity">
    <reaction evidence="6">
        <text>L-seryl-[protein] + ATP = O-phospho-L-seryl-[protein] + ADP + H(+)</text>
        <dbReference type="Rhea" id="RHEA:17989"/>
        <dbReference type="Rhea" id="RHEA-COMP:9863"/>
        <dbReference type="Rhea" id="RHEA-COMP:11604"/>
        <dbReference type="ChEBI" id="CHEBI:15378"/>
        <dbReference type="ChEBI" id="CHEBI:29999"/>
        <dbReference type="ChEBI" id="CHEBI:30616"/>
        <dbReference type="ChEBI" id="CHEBI:83421"/>
        <dbReference type="ChEBI" id="CHEBI:456216"/>
        <dbReference type="EC" id="2.7.11.1"/>
    </reaction>
</comment>
<evidence type="ECO:0000313" key="10">
    <source>
        <dbReference type="EMBL" id="AII03267.1"/>
    </source>
</evidence>
<evidence type="ECO:0000256" key="1">
    <source>
        <dbReference type="ARBA" id="ARBA00022527"/>
    </source>
</evidence>
<evidence type="ECO:0000256" key="4">
    <source>
        <dbReference type="ARBA" id="ARBA00022777"/>
    </source>
</evidence>
<dbReference type="PROSITE" id="PS50011">
    <property type="entry name" value="PROTEIN_KINASE_DOM"/>
    <property type="match status" value="1"/>
</dbReference>
<dbReference type="InterPro" id="IPR059106">
    <property type="entry name" value="WHD_MalT"/>
</dbReference>
<dbReference type="GO" id="GO:0106310">
    <property type="term" value="F:protein serine kinase activity"/>
    <property type="evidence" value="ECO:0007669"/>
    <property type="project" value="UniProtKB-UniRule"/>
</dbReference>
<dbReference type="PIRSF" id="PIRSF000574">
    <property type="entry name" value="Ser/Thr_PK_PknK_prd"/>
    <property type="match status" value="1"/>
</dbReference>
<dbReference type="PANTHER" id="PTHR43289:SF6">
    <property type="entry name" value="SERINE_THREONINE-PROTEIN KINASE NEKL-3"/>
    <property type="match status" value="1"/>
</dbReference>
<gene>
    <name evidence="10" type="ORF">EP51_00805</name>
</gene>
<dbReference type="Pfam" id="PF25873">
    <property type="entry name" value="WHD_MalT"/>
    <property type="match status" value="1"/>
</dbReference>
<keyword evidence="3 6" id="KW-0547">Nucleotide-binding</keyword>
<feature type="domain" description="Protein kinase" evidence="9">
    <location>
        <begin position="23"/>
        <end position="289"/>
    </location>
</feature>
<dbReference type="SUPFAM" id="SSF56112">
    <property type="entry name" value="Protein kinase-like (PK-like)"/>
    <property type="match status" value="1"/>
</dbReference>
<feature type="region of interest" description="Disordered" evidence="8">
    <location>
        <begin position="326"/>
        <end position="350"/>
    </location>
</feature>
<dbReference type="Pfam" id="PF17874">
    <property type="entry name" value="TPR_MalT"/>
    <property type="match status" value="1"/>
</dbReference>
<dbReference type="eggNOG" id="COG0515">
    <property type="taxonomic scope" value="Bacteria"/>
</dbReference>
<evidence type="ECO:0000313" key="11">
    <source>
        <dbReference type="Proteomes" id="UP000028488"/>
    </source>
</evidence>
<dbReference type="Gene3D" id="1.10.510.10">
    <property type="entry name" value="Transferase(Phosphotransferase) domain 1"/>
    <property type="match status" value="1"/>
</dbReference>
<dbReference type="Proteomes" id="UP000028488">
    <property type="component" value="Chromosome"/>
</dbReference>
<protein>
    <recommendedName>
        <fullName evidence="6">Serine/threonine-protein kinase PknK</fullName>
        <ecNumber evidence="6">2.7.11.1</ecNumber>
    </recommendedName>
    <alternativeName>
        <fullName evidence="6">Protein kinase K</fullName>
    </alternativeName>
</protein>
<dbReference type="InterPro" id="IPR041664">
    <property type="entry name" value="AAA_16"/>
</dbReference>
<dbReference type="InterPro" id="IPR000719">
    <property type="entry name" value="Prot_kinase_dom"/>
</dbReference>
<accession>A0A076EDS1</accession>
<keyword evidence="1 6" id="KW-0723">Serine/threonine-protein kinase</keyword>
<evidence type="ECO:0000256" key="7">
    <source>
        <dbReference type="PROSITE-ProRule" id="PRU10141"/>
    </source>
</evidence>
<evidence type="ECO:0000256" key="3">
    <source>
        <dbReference type="ARBA" id="ARBA00022741"/>
    </source>
</evidence>
<dbReference type="Gene3D" id="1.25.40.10">
    <property type="entry name" value="Tetratricopeptide repeat domain"/>
    <property type="match status" value="1"/>
</dbReference>
<dbReference type="CDD" id="cd14014">
    <property type="entry name" value="STKc_PknB_like"/>
    <property type="match status" value="1"/>
</dbReference>
<sequence length="1166" mass="128345">MADEPWVTQREPDIAVELAAAGFDEADEIGRGGFGVVYRCLQEELDRTVAVKVLTSDLDPENLARFVREQRAMGRMSGHPNIVDLYQVGVTRRGHPFLVMPYHAHGSLDAQIRRTGPIGWAPVLRLGIKIAGALETAHRGGTLHRDVKPANILLTDYDEPQLTDFGIARIAGGFETAAGSITGSPAFTAPEVLEGRPSTVASDVYSLAATLFCALTGHAAFERRSGERLVAQFLRISNQPVPDLRGEGIPDEVCEVIDHAMSRTVQERPSTASEFGNALQSVEQRHALSVEAMPIPPDRAIARHYQSAAGNSSAASARIEVAGRRPVPRSRDAMPPLRTPPTPITKFHPPTTTRKLIRRHRLLDALRAGQESRLTLVHAPAGFGKSSLVAQWRDELVGDGIAVAWLAVDRDDDNVAWFLSHLVEAIEQVRTEIATDLRQSLEEHGDVVERFVLTSLINRIHDSGAPLVIVIDDWHRVTARKTIAALEFLLDNGSHHLRIVVVSRSRSGLPISRMQVRDELHEITSESLSFDLAESTRFFADRVRVPLTDSEVEELRASTDGWIAALQLASLSLRESGSPEVLLRDFRAGTDTLGEYLAENVLDALEPEMLDFVLVTAVPARVCGELASALAGVPDGQARLEQVTARDLFLGRTRDDRRWYRYHHLFAQILRRRLERDYPGRTVELHRKAFAWFREQHLLGEALDHILAAGDPGVAVGMLEHDILYLLDRSQMSTILGLIGKLPADLVAASPRLQLTIGWANAELQRITVAVEARQRAQDLLGLLDLPANQAHQLRVEADVLQADIDVTADRVTGVKDLVAECLTHAADHSPFVVSMAALFDAFVDCYEFRFGDACRRQSWAAPFHSRTTGTYSVAIGYCVAGMAKAEQLDITGATEMYRSAFRLVRDAGNTQSQHGRLARVLLAEMLYEQNQVSAAEELLNETFDAAAMGGPTDFMIRYYCLRARIMCVRGDDTGATHQLDEGARTADAFSLPRLKASLDNERIRLGLPPRPGFTAVQRDTRAKASDGVEQIIAQLEDETAVFILLRGDADQIRAACEWAGEWVRRLEGTGRELASLHAARMLVACQWAAGCREDAETTLIPVVANCARHGLIRFLLDGGPHVVAALTNLHKHLSSQEPDAEQSSLRQFVEVVSTAARMRSQVSEG</sequence>
<dbReference type="GO" id="GO:0046872">
    <property type="term" value="F:metal ion binding"/>
    <property type="evidence" value="ECO:0007669"/>
    <property type="project" value="UniProtKB-UniRule"/>
</dbReference>
<feature type="binding site" evidence="7">
    <location>
        <position position="52"/>
    </location>
    <ligand>
        <name>ATP</name>
        <dbReference type="ChEBI" id="CHEBI:30616"/>
    </ligand>
</feature>
<name>A0A076EDS1_RHOOP</name>
<evidence type="ECO:0000256" key="2">
    <source>
        <dbReference type="ARBA" id="ARBA00022679"/>
    </source>
</evidence>
<dbReference type="InterPro" id="IPR011990">
    <property type="entry name" value="TPR-like_helical_dom_sf"/>
</dbReference>
<dbReference type="InterPro" id="IPR016236">
    <property type="entry name" value="Ser/Thr_kinase_PknK_prd"/>
</dbReference>
<dbReference type="PANTHER" id="PTHR43289">
    <property type="entry name" value="MITOGEN-ACTIVATED PROTEIN KINASE KINASE KINASE 20-RELATED"/>
    <property type="match status" value="1"/>
</dbReference>
<dbReference type="InterPro" id="IPR027417">
    <property type="entry name" value="P-loop_NTPase"/>
</dbReference>
<dbReference type="AlphaFoldDB" id="A0A076EDS1"/>
<comment type="similarity">
    <text evidence="6">Belongs to the protein kinase superfamily.</text>
</comment>
<dbReference type="RefSeq" id="WP_128638303.1">
    <property type="nucleotide sequence ID" value="NZ_CP008947.1"/>
</dbReference>
<keyword evidence="2 6" id="KW-0808">Transferase</keyword>
<reference evidence="10 11" key="1">
    <citation type="submission" date="2014-07" db="EMBL/GenBank/DDBJ databases">
        <title>Genome Sequence of Rhodococcus opacus Strain R7, a Biodegrader of Mono- and Polycyclic Aromatic Hydrocarbons.</title>
        <authorList>
            <person name="Di Gennaro P."/>
            <person name="Zampolli J."/>
            <person name="Presti I."/>
            <person name="Cappelletti M."/>
            <person name="D'Ursi P."/>
            <person name="Orro A."/>
            <person name="Mezzelani A."/>
            <person name="Milanesi L."/>
        </authorList>
    </citation>
    <scope>NUCLEOTIDE SEQUENCE [LARGE SCALE GENOMIC DNA]</scope>
    <source>
        <strain evidence="10 11">R7</strain>
    </source>
</reference>
<dbReference type="EC" id="2.7.11.1" evidence="6"/>
<keyword evidence="4 6" id="KW-0418">Kinase</keyword>
<organism evidence="10 11">
    <name type="scientific">Rhodococcus opacus</name>
    <name type="common">Nocardia opaca</name>
    <dbReference type="NCBI Taxonomy" id="37919"/>
    <lineage>
        <taxon>Bacteria</taxon>
        <taxon>Bacillati</taxon>
        <taxon>Actinomycetota</taxon>
        <taxon>Actinomycetes</taxon>
        <taxon>Mycobacteriales</taxon>
        <taxon>Nocardiaceae</taxon>
        <taxon>Rhodococcus</taxon>
    </lineage>
</organism>